<evidence type="ECO:0000313" key="6">
    <source>
        <dbReference type="EMBL" id="MTT33129.1"/>
    </source>
</evidence>
<dbReference type="AlphaFoldDB" id="A0A6N8CSE4"/>
<dbReference type="Pfam" id="PF10263">
    <property type="entry name" value="SprT-like"/>
    <property type="match status" value="1"/>
</dbReference>
<evidence type="ECO:0000256" key="3">
    <source>
        <dbReference type="ARBA" id="ARBA00022833"/>
    </source>
</evidence>
<evidence type="ECO:0000313" key="7">
    <source>
        <dbReference type="Proteomes" id="UP000440978"/>
    </source>
</evidence>
<proteinExistence type="inferred from homology"/>
<evidence type="ECO:0000256" key="4">
    <source>
        <dbReference type="HAMAP-Rule" id="MF_00745"/>
    </source>
</evidence>
<dbReference type="GO" id="GO:0008270">
    <property type="term" value="F:zinc ion binding"/>
    <property type="evidence" value="ECO:0007669"/>
    <property type="project" value="UniProtKB-UniRule"/>
</dbReference>
<evidence type="ECO:0000256" key="2">
    <source>
        <dbReference type="ARBA" id="ARBA00022723"/>
    </source>
</evidence>
<dbReference type="EMBL" id="WNHB01000028">
    <property type="protein sequence ID" value="MTT33129.1"/>
    <property type="molecule type" value="Genomic_DNA"/>
</dbReference>
<comment type="similarity">
    <text evidence="4">Belongs to the SprT family.</text>
</comment>
<comment type="caution">
    <text evidence="6">The sequence shown here is derived from an EMBL/GenBank/DDBJ whole genome shotgun (WGS) entry which is preliminary data.</text>
</comment>
<dbReference type="SMART" id="SM00731">
    <property type="entry name" value="SprT"/>
    <property type="match status" value="1"/>
</dbReference>
<organism evidence="6 7">
    <name type="scientific">Terrilactibacillus tamarindi</name>
    <dbReference type="NCBI Taxonomy" id="2599694"/>
    <lineage>
        <taxon>Bacteria</taxon>
        <taxon>Bacillati</taxon>
        <taxon>Bacillota</taxon>
        <taxon>Bacilli</taxon>
        <taxon>Bacillales</taxon>
        <taxon>Bacillaceae</taxon>
        <taxon>Terrilactibacillus</taxon>
    </lineage>
</organism>
<feature type="active site" evidence="4">
    <location>
        <position position="68"/>
    </location>
</feature>
<dbReference type="GO" id="GO:0005737">
    <property type="term" value="C:cytoplasm"/>
    <property type="evidence" value="ECO:0007669"/>
    <property type="project" value="UniProtKB-SubCell"/>
</dbReference>
<protein>
    <recommendedName>
        <fullName evidence="4">Protein SprT-like</fullName>
    </recommendedName>
</protein>
<feature type="domain" description="SprT-like" evidence="5">
    <location>
        <begin position="4"/>
        <end position="149"/>
    </location>
</feature>
<keyword evidence="2 4" id="KW-0479">Metal-binding</keyword>
<dbReference type="Pfam" id="PF17283">
    <property type="entry name" value="Zn_ribbon_SprT"/>
    <property type="match status" value="1"/>
</dbReference>
<sequence>MTNEELQRLVEHISLTSFNKPFVHQARFNPRLRTTGGRYLLQSHHIECNPHQLAVHGKEALVKIIKHELCHYHLHLEGKGYKHRDRDFILLLNQVGGARYCKEITSLKRTSTKQYTYKCKTCGVSYKRKRRIDTTKYVCGKCKGKLVLE</sequence>
<evidence type="ECO:0000259" key="5">
    <source>
        <dbReference type="SMART" id="SM00731"/>
    </source>
</evidence>
<keyword evidence="3 4" id="KW-0862">Zinc</keyword>
<comment type="subcellular location">
    <subcellularLocation>
        <location evidence="4">Cytoplasm</location>
    </subcellularLocation>
</comment>
<dbReference type="RefSeq" id="WP_155220982.1">
    <property type="nucleotide sequence ID" value="NZ_WNHB01000028.1"/>
</dbReference>
<gene>
    <name evidence="6" type="ORF">GMB86_14085</name>
</gene>
<accession>A0A6N8CSE4</accession>
<dbReference type="HAMAP" id="MF_00745">
    <property type="entry name" value="SprT_like"/>
    <property type="match status" value="1"/>
</dbReference>
<dbReference type="OrthoDB" id="9799909at2"/>
<dbReference type="GO" id="GO:0006950">
    <property type="term" value="P:response to stress"/>
    <property type="evidence" value="ECO:0007669"/>
    <property type="project" value="UniProtKB-ARBA"/>
</dbReference>
<dbReference type="NCBIfam" id="NF003339">
    <property type="entry name" value="PRK04351.1"/>
    <property type="match status" value="1"/>
</dbReference>
<dbReference type="Proteomes" id="UP000440978">
    <property type="component" value="Unassembled WGS sequence"/>
</dbReference>
<evidence type="ECO:0000256" key="1">
    <source>
        <dbReference type="ARBA" id="ARBA00022490"/>
    </source>
</evidence>
<keyword evidence="1 4" id="KW-0963">Cytoplasm</keyword>
<keyword evidence="7" id="KW-1185">Reference proteome</keyword>
<name>A0A6N8CSE4_9BACI</name>
<comment type="cofactor">
    <cofactor evidence="4">
        <name>Zn(2+)</name>
        <dbReference type="ChEBI" id="CHEBI:29105"/>
    </cofactor>
    <text evidence="4">Binds 1 zinc ion.</text>
</comment>
<dbReference type="InterPro" id="IPR023524">
    <property type="entry name" value="Uncharacterised_SprT-like"/>
</dbReference>
<reference evidence="6 7" key="1">
    <citation type="submission" date="2019-11" db="EMBL/GenBank/DDBJ databases">
        <title>Terrilactibacillus tamarindus sp. nov. BCM23-1 isolated from bark of Tamarindus indica.</title>
        <authorList>
            <person name="Kingkaew E."/>
            <person name="Tanasupawat S."/>
        </authorList>
    </citation>
    <scope>NUCLEOTIDE SEQUENCE [LARGE SCALE GENOMIC DNA]</scope>
    <source>
        <strain evidence="6 7">BCM23-1</strain>
    </source>
</reference>
<dbReference type="InterPro" id="IPR035240">
    <property type="entry name" value="SprT_Zn_ribbon"/>
</dbReference>
<feature type="binding site" evidence="4">
    <location>
        <position position="71"/>
    </location>
    <ligand>
        <name>Zn(2+)</name>
        <dbReference type="ChEBI" id="CHEBI:29105"/>
    </ligand>
</feature>
<feature type="binding site" evidence="4">
    <location>
        <position position="67"/>
    </location>
    <ligand>
        <name>Zn(2+)</name>
        <dbReference type="ChEBI" id="CHEBI:29105"/>
    </ligand>
</feature>
<dbReference type="InterPro" id="IPR006640">
    <property type="entry name" value="SprT-like_domain"/>
</dbReference>